<feature type="domain" description="B12-binding N-terminal" evidence="5">
    <location>
        <begin position="1"/>
        <end position="84"/>
    </location>
</feature>
<evidence type="ECO:0000256" key="2">
    <source>
        <dbReference type="ARBA" id="ARBA00022723"/>
    </source>
</evidence>
<feature type="non-terminal residue" evidence="6">
    <location>
        <position position="1"/>
    </location>
</feature>
<dbReference type="InterPro" id="IPR006158">
    <property type="entry name" value="Cobalamin-bd"/>
</dbReference>
<dbReference type="InterPro" id="IPR036594">
    <property type="entry name" value="Meth_synthase_dom"/>
</dbReference>
<dbReference type="Gene3D" id="1.10.1240.10">
    <property type="entry name" value="Methionine synthase domain"/>
    <property type="match status" value="1"/>
</dbReference>
<feature type="domain" description="B12-binding" evidence="4">
    <location>
        <begin position="84"/>
        <end position="206"/>
    </location>
</feature>
<protein>
    <recommendedName>
        <fullName evidence="7">B12-binding domain-containing protein</fullName>
    </recommendedName>
</protein>
<comment type="similarity">
    <text evidence="1">Belongs to the methylamine corrinoid protein family.</text>
</comment>
<dbReference type="SUPFAM" id="SSF52242">
    <property type="entry name" value="Cobalamin (vitamin B12)-binding domain"/>
    <property type="match status" value="1"/>
</dbReference>
<sequence length="206" mass="21399">QALAEAVISGNKDEAERLANEAVDEGVDPGSIINDGLIAGMGVVGQRFKNNEFYVPEVLIAARAMHAAMDVVNPLLSEAGIEPRGRIILGTVKGDLHDIGKNLVGMMLEGGGYEVIDLEVDVAPEKFVETINETGATIVALSALLTTTMPSMKDTIDALEEAGVRGKVKVVIGGAPVTQNYADEIGADGYAPDAASAVDKVAELLA</sequence>
<dbReference type="InterPro" id="IPR036724">
    <property type="entry name" value="Cobalamin-bd_sf"/>
</dbReference>
<accession>X1EQ91</accession>
<dbReference type="GO" id="GO:0005829">
    <property type="term" value="C:cytosol"/>
    <property type="evidence" value="ECO:0007669"/>
    <property type="project" value="TreeGrafter"/>
</dbReference>
<reference evidence="6" key="1">
    <citation type="journal article" date="2014" name="Front. Microbiol.">
        <title>High frequency of phylogenetically diverse reductive dehalogenase-homologous genes in deep subseafloor sedimentary metagenomes.</title>
        <authorList>
            <person name="Kawai M."/>
            <person name="Futagami T."/>
            <person name="Toyoda A."/>
            <person name="Takaki Y."/>
            <person name="Nishi S."/>
            <person name="Hori S."/>
            <person name="Arai W."/>
            <person name="Tsubouchi T."/>
            <person name="Morono Y."/>
            <person name="Uchiyama I."/>
            <person name="Ito T."/>
            <person name="Fujiyama A."/>
            <person name="Inagaki F."/>
            <person name="Takami H."/>
        </authorList>
    </citation>
    <scope>NUCLEOTIDE SEQUENCE</scope>
    <source>
        <strain evidence="6">Expedition CK06-06</strain>
    </source>
</reference>
<evidence type="ECO:0008006" key="7">
    <source>
        <dbReference type="Google" id="ProtNLM"/>
    </source>
</evidence>
<dbReference type="Gene3D" id="3.40.50.280">
    <property type="entry name" value="Cobalamin-binding domain"/>
    <property type="match status" value="1"/>
</dbReference>
<dbReference type="SUPFAM" id="SSF47644">
    <property type="entry name" value="Methionine synthase domain"/>
    <property type="match status" value="1"/>
</dbReference>
<evidence type="ECO:0000313" key="6">
    <source>
        <dbReference type="EMBL" id="GAH35546.1"/>
    </source>
</evidence>
<dbReference type="Pfam" id="PF02607">
    <property type="entry name" value="B12-binding_2"/>
    <property type="match status" value="1"/>
</dbReference>
<dbReference type="PANTHER" id="PTHR45833">
    <property type="entry name" value="METHIONINE SYNTHASE"/>
    <property type="match status" value="1"/>
</dbReference>
<dbReference type="InterPro" id="IPR003759">
    <property type="entry name" value="Cbl-bd_cap"/>
</dbReference>
<dbReference type="GO" id="GO:0046653">
    <property type="term" value="P:tetrahydrofolate metabolic process"/>
    <property type="evidence" value="ECO:0007669"/>
    <property type="project" value="TreeGrafter"/>
</dbReference>
<name>X1EQ91_9ZZZZ</name>
<dbReference type="EMBL" id="BARU01009324">
    <property type="protein sequence ID" value="GAH35546.1"/>
    <property type="molecule type" value="Genomic_DNA"/>
</dbReference>
<keyword evidence="2" id="KW-0479">Metal-binding</keyword>
<evidence type="ECO:0000256" key="1">
    <source>
        <dbReference type="ARBA" id="ARBA00010854"/>
    </source>
</evidence>
<keyword evidence="3" id="KW-0170">Cobalt</keyword>
<dbReference type="PROSITE" id="PS51337">
    <property type="entry name" value="B12_BINDING_NTER"/>
    <property type="match status" value="1"/>
</dbReference>
<evidence type="ECO:0000256" key="3">
    <source>
        <dbReference type="ARBA" id="ARBA00023285"/>
    </source>
</evidence>
<dbReference type="Pfam" id="PF02310">
    <property type="entry name" value="B12-binding"/>
    <property type="match status" value="1"/>
</dbReference>
<dbReference type="GO" id="GO:0050667">
    <property type="term" value="P:homocysteine metabolic process"/>
    <property type="evidence" value="ECO:0007669"/>
    <property type="project" value="TreeGrafter"/>
</dbReference>
<comment type="caution">
    <text evidence="6">The sequence shown here is derived from an EMBL/GenBank/DDBJ whole genome shotgun (WGS) entry which is preliminary data.</text>
</comment>
<organism evidence="6">
    <name type="scientific">marine sediment metagenome</name>
    <dbReference type="NCBI Taxonomy" id="412755"/>
    <lineage>
        <taxon>unclassified sequences</taxon>
        <taxon>metagenomes</taxon>
        <taxon>ecological metagenomes</taxon>
    </lineage>
</organism>
<proteinExistence type="inferred from homology"/>
<dbReference type="AlphaFoldDB" id="X1EQ91"/>
<dbReference type="SMART" id="SM01018">
    <property type="entry name" value="B12-binding_2"/>
    <property type="match status" value="1"/>
</dbReference>
<dbReference type="PANTHER" id="PTHR45833:SF1">
    <property type="entry name" value="METHIONINE SYNTHASE"/>
    <property type="match status" value="1"/>
</dbReference>
<dbReference type="InterPro" id="IPR050554">
    <property type="entry name" value="Met_Synthase/Corrinoid"/>
</dbReference>
<evidence type="ECO:0000259" key="4">
    <source>
        <dbReference type="PROSITE" id="PS51332"/>
    </source>
</evidence>
<dbReference type="GO" id="GO:0031419">
    <property type="term" value="F:cobalamin binding"/>
    <property type="evidence" value="ECO:0007669"/>
    <property type="project" value="InterPro"/>
</dbReference>
<dbReference type="GO" id="GO:0046872">
    <property type="term" value="F:metal ion binding"/>
    <property type="evidence" value="ECO:0007669"/>
    <property type="project" value="UniProtKB-KW"/>
</dbReference>
<dbReference type="FunFam" id="3.40.50.280:FF:000003">
    <property type="entry name" value="Dimethylamine methyltransferase corrinoid protein"/>
    <property type="match status" value="1"/>
</dbReference>
<gene>
    <name evidence="6" type="ORF">S03H2_18019</name>
</gene>
<evidence type="ECO:0000259" key="5">
    <source>
        <dbReference type="PROSITE" id="PS51337"/>
    </source>
</evidence>
<dbReference type="PROSITE" id="PS51332">
    <property type="entry name" value="B12_BINDING"/>
    <property type="match status" value="1"/>
</dbReference>
<dbReference type="GO" id="GO:0008705">
    <property type="term" value="F:methionine synthase activity"/>
    <property type="evidence" value="ECO:0007669"/>
    <property type="project" value="TreeGrafter"/>
</dbReference>
<dbReference type="CDD" id="cd02070">
    <property type="entry name" value="corrinoid_protein_B12-BD"/>
    <property type="match status" value="1"/>
</dbReference>